<evidence type="ECO:0000313" key="4">
    <source>
        <dbReference type="EMBL" id="KAG5173016.1"/>
    </source>
</evidence>
<feature type="signal peptide" evidence="3">
    <location>
        <begin position="1"/>
        <end position="16"/>
    </location>
</feature>
<feature type="compositionally biased region" description="Low complexity" evidence="1">
    <location>
        <begin position="477"/>
        <end position="490"/>
    </location>
</feature>
<feature type="transmembrane region" description="Helical" evidence="2">
    <location>
        <begin position="201"/>
        <end position="224"/>
    </location>
</feature>
<feature type="transmembrane region" description="Helical" evidence="2">
    <location>
        <begin position="40"/>
        <end position="63"/>
    </location>
</feature>
<feature type="compositionally biased region" description="Acidic residues" evidence="1">
    <location>
        <begin position="614"/>
        <end position="630"/>
    </location>
</feature>
<feature type="compositionally biased region" description="Low complexity" evidence="1">
    <location>
        <begin position="602"/>
        <end position="613"/>
    </location>
</feature>
<feature type="compositionally biased region" description="Basic and acidic residues" evidence="1">
    <location>
        <begin position="304"/>
        <end position="317"/>
    </location>
</feature>
<feature type="transmembrane region" description="Helical" evidence="2">
    <location>
        <begin position="265"/>
        <end position="287"/>
    </location>
</feature>
<keyword evidence="2" id="KW-0472">Membrane</keyword>
<evidence type="ECO:0000256" key="3">
    <source>
        <dbReference type="SAM" id="SignalP"/>
    </source>
</evidence>
<keyword evidence="3" id="KW-0732">Signal</keyword>
<comment type="caution">
    <text evidence="4">The sequence shown here is derived from an EMBL/GenBank/DDBJ whole genome shotgun (WGS) entry which is preliminary data.</text>
</comment>
<feature type="chain" id="PRO_5034501595" evidence="3">
    <location>
        <begin position="17"/>
        <end position="708"/>
    </location>
</feature>
<feature type="region of interest" description="Disordered" evidence="1">
    <location>
        <begin position="521"/>
        <end position="543"/>
    </location>
</feature>
<dbReference type="EMBL" id="JAFIQS010000002">
    <property type="protein sequence ID" value="KAG5173016.1"/>
    <property type="molecule type" value="Genomic_DNA"/>
</dbReference>
<feature type="compositionally biased region" description="Basic and acidic residues" evidence="1">
    <location>
        <begin position="567"/>
        <end position="585"/>
    </location>
</feature>
<protein>
    <submittedName>
        <fullName evidence="4">Uncharacterized protein</fullName>
    </submittedName>
</protein>
<feature type="compositionally biased region" description="Basic residues" evidence="1">
    <location>
        <begin position="586"/>
        <end position="595"/>
    </location>
</feature>
<proteinExistence type="predicted"/>
<feature type="compositionally biased region" description="Basic and acidic residues" evidence="1">
    <location>
        <begin position="631"/>
        <end position="647"/>
    </location>
</feature>
<evidence type="ECO:0000256" key="1">
    <source>
        <dbReference type="SAM" id="MobiDB-lite"/>
    </source>
</evidence>
<gene>
    <name evidence="4" type="ORF">JR316_002521</name>
</gene>
<dbReference type="OrthoDB" id="3357304at2759"/>
<feature type="compositionally biased region" description="Polar residues" evidence="1">
    <location>
        <begin position="383"/>
        <end position="392"/>
    </location>
</feature>
<feature type="transmembrane region" description="Helical" evidence="2">
    <location>
        <begin position="75"/>
        <end position="102"/>
    </location>
</feature>
<keyword evidence="2" id="KW-0812">Transmembrane</keyword>
<sequence>MSAILVLCSLLHIVAADDSTSEFQHDPYLAFRPQFARSLPVQIMLTGVVLTLVAVLFIHLMFTAQYHWPLAPVNYVLQLSGVTTLLISLIATIHVVLSATFAESEKWPYMLSYIAVNVPPLDIDTNTEGWSVAERATWLVMNASTSGLIQITHIQFLTLLYPSKLEGRLIFALLGPLAVVAAVMQLLPISGNTYVNNIASAVRNVCNATLSLLFTLSLFIWGLLVNRRQAWRTDGGTAVFGCAALSLAVVSTALNFLYVHKEEEFVWLPALMWAVVLWQSFLGWWWWVGAGSGGAFASEDENMEDKLRRQAKRDARRREKREKKKEMGRLRSTMLARSESRNGTGMLAVPTSSASASGQSLSRSSNAYLRHGVSPSSIAPREISQTNSSEPLTASPTSPRTNTNTNTNSTSLSDTTTSASSYASSSLRTRPSGRLPQYLPGVVWRWYASLRREHNAAARVQAAERVERMREIGAVPAGSAGAGPSASAAGPGSGEMGIEMTDVSTRNAEDDPLTVEKAAARNASANNNKNNNANASGAAGARRGQVEVVGWGWGWEGFGWRRRQRRAERDTDAQMERDFEFERQGRSRGRTRRRRGAEENGSGSQWSSASSSDPSDEEEEEEEEDDMYVSDEDRRARRRERERERGRDRVRRRTAAAQQHQEQEAQAQAQVVPNAPTGAEPVAATRPRSVWWWGPLWRWRLQDSTVYR</sequence>
<accession>A0A8H8CPI1</accession>
<evidence type="ECO:0000256" key="2">
    <source>
        <dbReference type="SAM" id="Phobius"/>
    </source>
</evidence>
<feature type="transmembrane region" description="Helical" evidence="2">
    <location>
        <begin position="169"/>
        <end position="189"/>
    </location>
</feature>
<feature type="region of interest" description="Disordered" evidence="1">
    <location>
        <begin position="477"/>
        <end position="497"/>
    </location>
</feature>
<feature type="compositionally biased region" description="Low complexity" evidence="1">
    <location>
        <begin position="655"/>
        <end position="670"/>
    </location>
</feature>
<keyword evidence="2" id="KW-1133">Transmembrane helix</keyword>
<reference evidence="4" key="1">
    <citation type="submission" date="2021-02" db="EMBL/GenBank/DDBJ databases">
        <title>Psilocybe cubensis genome.</title>
        <authorList>
            <person name="Mckernan K.J."/>
            <person name="Crawford S."/>
            <person name="Trippe A."/>
            <person name="Kane L.T."/>
            <person name="Mclaughlin S."/>
        </authorList>
    </citation>
    <scope>NUCLEOTIDE SEQUENCE [LARGE SCALE GENOMIC DNA]</scope>
    <source>
        <strain evidence="4">MGC-MH-2018</strain>
    </source>
</reference>
<feature type="region of interest" description="Disordered" evidence="1">
    <location>
        <begin position="563"/>
        <end position="684"/>
    </location>
</feature>
<feature type="region of interest" description="Disordered" evidence="1">
    <location>
        <begin position="301"/>
        <end position="435"/>
    </location>
</feature>
<feature type="compositionally biased region" description="Low complexity" evidence="1">
    <location>
        <begin position="352"/>
        <end position="367"/>
    </location>
</feature>
<feature type="compositionally biased region" description="Low complexity" evidence="1">
    <location>
        <begin position="393"/>
        <end position="432"/>
    </location>
</feature>
<name>A0A8H8CPI1_PSICU</name>
<feature type="transmembrane region" description="Helical" evidence="2">
    <location>
        <begin position="236"/>
        <end position="258"/>
    </location>
</feature>
<dbReference type="AlphaFoldDB" id="A0A8H8CPI1"/>
<organism evidence="4">
    <name type="scientific">Psilocybe cubensis</name>
    <name type="common">Psychedelic mushroom</name>
    <name type="synonym">Stropharia cubensis</name>
    <dbReference type="NCBI Taxonomy" id="181762"/>
    <lineage>
        <taxon>Eukaryota</taxon>
        <taxon>Fungi</taxon>
        <taxon>Dikarya</taxon>
        <taxon>Basidiomycota</taxon>
        <taxon>Agaricomycotina</taxon>
        <taxon>Agaricomycetes</taxon>
        <taxon>Agaricomycetidae</taxon>
        <taxon>Agaricales</taxon>
        <taxon>Agaricineae</taxon>
        <taxon>Strophariaceae</taxon>
        <taxon>Psilocybe</taxon>
    </lineage>
</organism>